<evidence type="ECO:0000313" key="4">
    <source>
        <dbReference type="Proteomes" id="UP001499979"/>
    </source>
</evidence>
<dbReference type="EMBL" id="BAAAJE010000009">
    <property type="protein sequence ID" value="GAA1143072.1"/>
    <property type="molecule type" value="Genomic_DNA"/>
</dbReference>
<proteinExistence type="inferred from homology"/>
<gene>
    <name evidence="3" type="ORF">GCM10009606_23210</name>
</gene>
<sequence length="311" mass="33283">MSALPPTVRVAAVQAAPVFLDRTASVARAADLIAEAGSRGVQLLGFPEGFVPGHPGWVELQPFDLRAQDLGRRLFAEAVEVDGDHLDPIRDACRDHRLTAVLGICERRPGTTGTLFNSQVHVDPDGAISCHHQKFVPTIGERIVHAPGTTGTSNSSPWAGGTVTSLICGENSHPMAQYLSSLRYPTVHVASWPQHFSPELAMREAIRVASRGLAYSLKTFVLNSVTTISAGMIEAYGYGGAEEYLGDPASSGRASVVAPWGEILVEAEDDAEQLVVIDIDPSAVVVPKMVHDVAGHYDRPDVWRSVLDTHG</sequence>
<dbReference type="PROSITE" id="PS50263">
    <property type="entry name" value="CN_HYDROLASE"/>
    <property type="match status" value="1"/>
</dbReference>
<name>A0ABP4F1E5_9ACTN</name>
<dbReference type="InterPro" id="IPR003010">
    <property type="entry name" value="C-N_Hydrolase"/>
</dbReference>
<reference evidence="4" key="1">
    <citation type="journal article" date="2019" name="Int. J. Syst. Evol. Microbiol.">
        <title>The Global Catalogue of Microorganisms (GCM) 10K type strain sequencing project: providing services to taxonomists for standard genome sequencing and annotation.</title>
        <authorList>
            <consortium name="The Broad Institute Genomics Platform"/>
            <consortium name="The Broad Institute Genome Sequencing Center for Infectious Disease"/>
            <person name="Wu L."/>
            <person name="Ma J."/>
        </authorList>
    </citation>
    <scope>NUCLEOTIDE SEQUENCE [LARGE SCALE GENOMIC DNA]</scope>
    <source>
        <strain evidence="4">JCM 11813</strain>
    </source>
</reference>
<keyword evidence="4" id="KW-1185">Reference proteome</keyword>
<dbReference type="Pfam" id="PF00795">
    <property type="entry name" value="CN_hydrolase"/>
    <property type="match status" value="1"/>
</dbReference>
<dbReference type="InterPro" id="IPR044149">
    <property type="entry name" value="Nitrilases_CHs"/>
</dbReference>
<comment type="similarity">
    <text evidence="1">Belongs to the carbon-nitrogen hydrolase superfamily. Nitrilase family.</text>
</comment>
<accession>A0ABP4F1E5</accession>
<evidence type="ECO:0000313" key="3">
    <source>
        <dbReference type="EMBL" id="GAA1143072.1"/>
    </source>
</evidence>
<protein>
    <submittedName>
        <fullName evidence="3">Carbon-nitrogen hydrolase family protein</fullName>
    </submittedName>
</protein>
<dbReference type="InterPro" id="IPR036526">
    <property type="entry name" value="C-N_Hydrolase_sf"/>
</dbReference>
<dbReference type="Gene3D" id="3.60.110.10">
    <property type="entry name" value="Carbon-nitrogen hydrolase"/>
    <property type="match status" value="1"/>
</dbReference>
<dbReference type="SUPFAM" id="SSF56317">
    <property type="entry name" value="Carbon-nitrogen hydrolase"/>
    <property type="match status" value="1"/>
</dbReference>
<comment type="caution">
    <text evidence="3">The sequence shown here is derived from an EMBL/GenBank/DDBJ whole genome shotgun (WGS) entry which is preliminary data.</text>
</comment>
<dbReference type="Proteomes" id="UP001499979">
    <property type="component" value="Unassembled WGS sequence"/>
</dbReference>
<dbReference type="PANTHER" id="PTHR46044:SF1">
    <property type="entry name" value="CN HYDROLASE DOMAIN-CONTAINING PROTEIN"/>
    <property type="match status" value="1"/>
</dbReference>
<keyword evidence="3" id="KW-0378">Hydrolase</keyword>
<dbReference type="PANTHER" id="PTHR46044">
    <property type="entry name" value="NITRILASE"/>
    <property type="match status" value="1"/>
</dbReference>
<evidence type="ECO:0000259" key="2">
    <source>
        <dbReference type="PROSITE" id="PS50263"/>
    </source>
</evidence>
<feature type="domain" description="CN hydrolase" evidence="2">
    <location>
        <begin position="8"/>
        <end position="281"/>
    </location>
</feature>
<evidence type="ECO:0000256" key="1">
    <source>
        <dbReference type="ARBA" id="ARBA00008129"/>
    </source>
</evidence>
<dbReference type="GO" id="GO:0016787">
    <property type="term" value="F:hydrolase activity"/>
    <property type="evidence" value="ECO:0007669"/>
    <property type="project" value="UniProtKB-KW"/>
</dbReference>
<organism evidence="3 4">
    <name type="scientific">Nocardioides aquiterrae</name>
    <dbReference type="NCBI Taxonomy" id="203799"/>
    <lineage>
        <taxon>Bacteria</taxon>
        <taxon>Bacillati</taxon>
        <taxon>Actinomycetota</taxon>
        <taxon>Actinomycetes</taxon>
        <taxon>Propionibacteriales</taxon>
        <taxon>Nocardioidaceae</taxon>
        <taxon>Nocardioides</taxon>
    </lineage>
</organism>
<dbReference type="RefSeq" id="WP_343907699.1">
    <property type="nucleotide sequence ID" value="NZ_BAAAJE010000009.1"/>
</dbReference>